<dbReference type="SMART" id="SM00244">
    <property type="entry name" value="PHB"/>
    <property type="match status" value="1"/>
</dbReference>
<dbReference type="Pfam" id="PF01145">
    <property type="entry name" value="Band_7"/>
    <property type="match status" value="1"/>
</dbReference>
<keyword evidence="2" id="KW-0812">Transmembrane</keyword>
<dbReference type="InterPro" id="IPR001972">
    <property type="entry name" value="Stomatin_HflK_fam"/>
</dbReference>
<dbReference type="GO" id="GO:0005886">
    <property type="term" value="C:plasma membrane"/>
    <property type="evidence" value="ECO:0007669"/>
    <property type="project" value="InterPro"/>
</dbReference>
<sequence>MQLWLIIGLAVLLLIIIISAIRILKEYERGVIFRFGRLVGMKGPGIILLIPLGIDKMVRVSLRVITMDIPPQDIITKDNVTVEVNAVAYFRVMDASKAVVEVQDYMFATSQISQTTLRSVLGEYELDDLLTDREVINERLQKIIDKQTDPWGIKISMVEIKDVNLPEEMRRAIARQAEAERERRAKVIHADGEFQASEKLSQAATILDRTPSAIQLRFLGTLTEIAAEKNSTIVFPVPIDLLKAWMQKQTGEIKPKRSSRKK</sequence>
<dbReference type="Proteomes" id="UP000630660">
    <property type="component" value="Unassembled WGS sequence"/>
</dbReference>
<dbReference type="AlphaFoldDB" id="A0A9D5QCR2"/>
<keyword evidence="2" id="KW-1133">Transmembrane helix</keyword>
<proteinExistence type="inferred from homology"/>
<comment type="similarity">
    <text evidence="1">Belongs to the band 7/mec-2 family.</text>
</comment>
<dbReference type="GO" id="GO:0098552">
    <property type="term" value="C:side of membrane"/>
    <property type="evidence" value="ECO:0007669"/>
    <property type="project" value="UniProtKB-ARBA"/>
</dbReference>
<evidence type="ECO:0000313" key="4">
    <source>
        <dbReference type="EMBL" id="MBD3364948.1"/>
    </source>
</evidence>
<dbReference type="InterPro" id="IPR036013">
    <property type="entry name" value="Band_7/SPFH_dom_sf"/>
</dbReference>
<dbReference type="CDD" id="cd08826">
    <property type="entry name" value="SPFH_eoslipins_u1"/>
    <property type="match status" value="1"/>
</dbReference>
<name>A0A9D5QCR2_UNCW3</name>
<dbReference type="Gene3D" id="3.30.479.30">
    <property type="entry name" value="Band 7 domain"/>
    <property type="match status" value="1"/>
</dbReference>
<evidence type="ECO:0000256" key="1">
    <source>
        <dbReference type="ARBA" id="ARBA00008164"/>
    </source>
</evidence>
<evidence type="ECO:0000313" key="5">
    <source>
        <dbReference type="Proteomes" id="UP000630660"/>
    </source>
</evidence>
<dbReference type="InterPro" id="IPR001107">
    <property type="entry name" value="Band_7"/>
</dbReference>
<protein>
    <submittedName>
        <fullName evidence="4">Slipin family protein</fullName>
    </submittedName>
</protein>
<keyword evidence="2" id="KW-0472">Membrane</keyword>
<feature type="domain" description="Band 7" evidence="3">
    <location>
        <begin position="19"/>
        <end position="177"/>
    </location>
</feature>
<feature type="transmembrane region" description="Helical" evidence="2">
    <location>
        <begin position="6"/>
        <end position="24"/>
    </location>
</feature>
<organism evidence="4 5">
    <name type="scientific">candidate division WOR-3 bacterium</name>
    <dbReference type="NCBI Taxonomy" id="2052148"/>
    <lineage>
        <taxon>Bacteria</taxon>
        <taxon>Bacteria division WOR-3</taxon>
    </lineage>
</organism>
<dbReference type="FunFam" id="3.30.479.30:FF:000004">
    <property type="entry name" value="Putative membrane protease family, stomatin"/>
    <property type="match status" value="1"/>
</dbReference>
<dbReference type="InterPro" id="IPR043202">
    <property type="entry name" value="Band-7_stomatin-like"/>
</dbReference>
<dbReference type="PANTHER" id="PTHR10264:SF19">
    <property type="entry name" value="AT06885P-RELATED"/>
    <property type="match status" value="1"/>
</dbReference>
<gene>
    <name evidence="4" type="ORF">GF359_07010</name>
</gene>
<dbReference type="SUPFAM" id="SSF117892">
    <property type="entry name" value="Band 7/SPFH domain"/>
    <property type="match status" value="1"/>
</dbReference>
<evidence type="ECO:0000259" key="3">
    <source>
        <dbReference type="SMART" id="SM00244"/>
    </source>
</evidence>
<evidence type="ECO:0000256" key="2">
    <source>
        <dbReference type="SAM" id="Phobius"/>
    </source>
</evidence>
<comment type="caution">
    <text evidence="4">The sequence shown here is derived from an EMBL/GenBank/DDBJ whole genome shotgun (WGS) entry which is preliminary data.</text>
</comment>
<dbReference type="EMBL" id="WJKJ01000235">
    <property type="protein sequence ID" value="MBD3364948.1"/>
    <property type="molecule type" value="Genomic_DNA"/>
</dbReference>
<dbReference type="Gene3D" id="6.10.250.2090">
    <property type="match status" value="1"/>
</dbReference>
<reference evidence="4" key="1">
    <citation type="submission" date="2019-11" db="EMBL/GenBank/DDBJ databases">
        <title>Microbial mats filling the niche in hypersaline microbial mats.</title>
        <authorList>
            <person name="Wong H.L."/>
            <person name="Macleod F.I."/>
            <person name="White R.A. III"/>
            <person name="Burns B.P."/>
        </authorList>
    </citation>
    <scope>NUCLEOTIDE SEQUENCE</scope>
    <source>
        <strain evidence="4">Bin_327</strain>
    </source>
</reference>
<accession>A0A9D5QCR2</accession>
<dbReference type="PRINTS" id="PR00721">
    <property type="entry name" value="STOMATIN"/>
</dbReference>
<dbReference type="PANTHER" id="PTHR10264">
    <property type="entry name" value="BAND 7 PROTEIN-RELATED"/>
    <property type="match status" value="1"/>
</dbReference>